<feature type="compositionally biased region" description="Polar residues" evidence="1">
    <location>
        <begin position="469"/>
        <end position="485"/>
    </location>
</feature>
<keyword evidence="4" id="KW-1185">Reference proteome</keyword>
<dbReference type="InterPro" id="IPR043987">
    <property type="entry name" value="CCZ1/INTU/HSP4_longin_1"/>
</dbReference>
<evidence type="ECO:0000313" key="3">
    <source>
        <dbReference type="EMBL" id="KAL1517558.1"/>
    </source>
</evidence>
<gene>
    <name evidence="3" type="ORF">ABEB36_001308</name>
</gene>
<dbReference type="EMBL" id="JBDJPC010000001">
    <property type="protein sequence ID" value="KAL1517558.1"/>
    <property type="molecule type" value="Genomic_DNA"/>
</dbReference>
<reference evidence="3 4" key="1">
    <citation type="submission" date="2024-05" db="EMBL/GenBank/DDBJ databases">
        <title>Genetic variation in Jamaican populations of the coffee berry borer (Hypothenemus hampei).</title>
        <authorList>
            <person name="Errbii M."/>
            <person name="Myrie A."/>
        </authorList>
    </citation>
    <scope>NUCLEOTIDE SEQUENCE [LARGE SCALE GENOMIC DNA]</scope>
    <source>
        <strain evidence="3">JA-Hopewell-2020-01-JO</strain>
        <tissue evidence="3">Whole body</tissue>
    </source>
</reference>
<name>A0ABD1FE55_HYPHA</name>
<feature type="region of interest" description="Disordered" evidence="1">
    <location>
        <begin position="469"/>
        <end position="491"/>
    </location>
</feature>
<evidence type="ECO:0000313" key="4">
    <source>
        <dbReference type="Proteomes" id="UP001566132"/>
    </source>
</evidence>
<dbReference type="PANTHER" id="PTHR14407:SF9">
    <property type="entry name" value="BLOC-3 COMPLEX MEMBER HPS4"/>
    <property type="match status" value="1"/>
</dbReference>
<accession>A0ABD1FE55</accession>
<protein>
    <recommendedName>
        <fullName evidence="2">CCZ1/INTU/HSP4 first Longin domain-containing protein</fullName>
    </recommendedName>
</protein>
<proteinExistence type="predicted"/>
<evidence type="ECO:0000256" key="1">
    <source>
        <dbReference type="SAM" id="MobiDB-lite"/>
    </source>
</evidence>
<dbReference type="Pfam" id="PF19031">
    <property type="entry name" value="Intu_longin_1"/>
    <property type="match status" value="1"/>
</dbReference>
<sequence>MSKESNIIFLYDTELLRREEDDPNSAILYFYPSWVSDQQKTALCGQLMGTLMCSKNLFCMPKHIALQTGKFYFIENGRYIFVVGCDRNIPDWVLEHRAHLIYGLIKFFHKDFVTLGQTYDRENLSIKLYHIFDTYLKLLYLHGNIFNFMPLMDTSKVDADVHLRVRNFLNDLITVKHCLGGLVLYHNKVIRSELSEGISKKIVFSDPYHIKNPAELCECDLTVPQEVRLLRIHISDDEYVALLLACPWKKMTINQILDQKNFHKNDYKLSSPLEEAFTNTTSHAKKISRPNSLILCDDCHCGKPKSAAVNTWSQSSTVLTPLIECKSFVDPPELNGKKHELNANFKNNTCSDLLKNFKFYSLRNLHSISSEQYSISKMPENSKNRLRRCKSVNDPLFPWFSGNHQISQYCMLERTKTMVHKTRKRDVEERKKSLILPIKPHNASEPSKSDLKSLGGYCTPLMNKLYSCNSSEKPPSTVPSLPNKNSNHKTEKGDNVRECILFIYGEKDLVVAQILAHNNEDTLQKLSEKCANELPILENLLASVELPKNVFGSDSSSYNMLHLNNDWDAVERFGPWNDEDLTLLHTDFLNNKELEDVYLRKPDSVLWGHRGLQTEVYYQEDAVRKGIFSSNDALNTVRETGKKTLEKNHNITIHR</sequence>
<dbReference type="PANTHER" id="PTHR14407">
    <property type="entry name" value="HERMANSKY-PUDLAK SYNDROME 4 PROTEIN LIGHT-EAR PROTEIN-RELATED"/>
    <property type="match status" value="1"/>
</dbReference>
<comment type="caution">
    <text evidence="3">The sequence shown here is derived from an EMBL/GenBank/DDBJ whole genome shotgun (WGS) entry which is preliminary data.</text>
</comment>
<organism evidence="3 4">
    <name type="scientific">Hypothenemus hampei</name>
    <name type="common">Coffee berry borer</name>
    <dbReference type="NCBI Taxonomy" id="57062"/>
    <lineage>
        <taxon>Eukaryota</taxon>
        <taxon>Metazoa</taxon>
        <taxon>Ecdysozoa</taxon>
        <taxon>Arthropoda</taxon>
        <taxon>Hexapoda</taxon>
        <taxon>Insecta</taxon>
        <taxon>Pterygota</taxon>
        <taxon>Neoptera</taxon>
        <taxon>Endopterygota</taxon>
        <taxon>Coleoptera</taxon>
        <taxon>Polyphaga</taxon>
        <taxon>Cucujiformia</taxon>
        <taxon>Curculionidae</taxon>
        <taxon>Scolytinae</taxon>
        <taxon>Hypothenemus</taxon>
    </lineage>
</organism>
<feature type="domain" description="CCZ1/INTU/HSP4 first Longin" evidence="2">
    <location>
        <begin position="6"/>
        <end position="109"/>
    </location>
</feature>
<dbReference type="InterPro" id="IPR026091">
    <property type="entry name" value="HPS4"/>
</dbReference>
<dbReference type="AlphaFoldDB" id="A0ABD1FE55"/>
<dbReference type="Proteomes" id="UP001566132">
    <property type="component" value="Unassembled WGS sequence"/>
</dbReference>
<evidence type="ECO:0000259" key="2">
    <source>
        <dbReference type="Pfam" id="PF19031"/>
    </source>
</evidence>